<keyword evidence="2" id="KW-1185">Reference proteome</keyword>
<dbReference type="Proteomes" id="UP001242841">
    <property type="component" value="Segment"/>
</dbReference>
<protein>
    <submittedName>
        <fullName evidence="1">Uncharacterized protein</fullName>
    </submittedName>
</protein>
<evidence type="ECO:0000313" key="1">
    <source>
        <dbReference type="EMBL" id="WGH21899.1"/>
    </source>
</evidence>
<proteinExistence type="predicted"/>
<accession>A0AAF0GJX1</accession>
<evidence type="ECO:0000313" key="2">
    <source>
        <dbReference type="Proteomes" id="UP001242841"/>
    </source>
</evidence>
<organism evidence="1 2">
    <name type="scientific">Rhodococcus phage Trogglehumper</name>
    <dbReference type="NCBI Taxonomy" id="3038381"/>
    <lineage>
        <taxon>Viruses</taxon>
        <taxon>Duplodnaviria</taxon>
        <taxon>Heunggongvirae</taxon>
        <taxon>Uroviricota</taxon>
        <taxon>Caudoviricetes</taxon>
        <taxon>Caudoviricetes incertae sedis</taxon>
        <taxon>Trogglehumpervirus</taxon>
        <taxon>Trogglehumpervirus trogglehumper</taxon>
    </lineage>
</organism>
<gene>
    <name evidence="1" type="primary">14</name>
    <name evidence="1" type="ORF">SEA_TROGGLEHUMPER_14</name>
</gene>
<sequence length="115" mass="13062">MNDSYAAADECEYCVTMRSGWGGPGCCETCDGYAPHLTECTCPPHVAAAGELQQLLEELLPDHGLDVRHWPKDEQQMWRYGDYSSHEEKRATIRAYRFYKAALELGKRGYLKPSE</sequence>
<name>A0AAF0GJX1_9CAUD</name>
<reference evidence="1" key="1">
    <citation type="submission" date="2023-03" db="EMBL/GenBank/DDBJ databases">
        <authorList>
            <person name="Aguilar E."/>
            <person name="Antigua R."/>
            <person name="Antonino C."/>
            <person name="Bisram R."/>
            <person name="Chen J."/>
            <person name="Davilmar B."/>
            <person name="Del R.K."/>
            <person name="Germosen J."/>
            <person name="Hernandez J."/>
            <person name="Kelloggs L."/>
            <person name="Lema C."/>
            <person name="Li J."/>
            <person name="Melendez A."/>
            <person name="Mohammed I."/>
            <person name="Ryan A."/>
            <person name="Singh S."/>
            <person name="Tariq H."/>
            <person name="Golebiewska U.P."/>
            <person name="Russell D.A."/>
            <person name="Jacobs-Sera D."/>
            <person name="Hatfull G.F."/>
        </authorList>
    </citation>
    <scope>NUCLEOTIDE SEQUENCE</scope>
</reference>
<dbReference type="EMBL" id="OQ709222">
    <property type="protein sequence ID" value="WGH21899.1"/>
    <property type="molecule type" value="Genomic_DNA"/>
</dbReference>